<reference evidence="1 2" key="1">
    <citation type="journal article" date="2018" name="PLoS Genet.">
        <title>Population sequencing reveals clonal diversity and ancestral inbreeding in the grapevine cultivar Chardonnay.</title>
        <authorList>
            <person name="Roach M.J."/>
            <person name="Johnson D.L."/>
            <person name="Bohlmann J."/>
            <person name="van Vuuren H.J."/>
            <person name="Jones S.J."/>
            <person name="Pretorius I.S."/>
            <person name="Schmidt S.A."/>
            <person name="Borneman A.R."/>
        </authorList>
    </citation>
    <scope>NUCLEOTIDE SEQUENCE [LARGE SCALE GENOMIC DNA]</scope>
    <source>
        <strain evidence="2">cv. Chardonnay</strain>
        <tissue evidence="1">Leaf</tissue>
    </source>
</reference>
<organism evidence="1 2">
    <name type="scientific">Vitis vinifera</name>
    <name type="common">Grape</name>
    <dbReference type="NCBI Taxonomy" id="29760"/>
    <lineage>
        <taxon>Eukaryota</taxon>
        <taxon>Viridiplantae</taxon>
        <taxon>Streptophyta</taxon>
        <taxon>Embryophyta</taxon>
        <taxon>Tracheophyta</taxon>
        <taxon>Spermatophyta</taxon>
        <taxon>Magnoliopsida</taxon>
        <taxon>eudicotyledons</taxon>
        <taxon>Gunneridae</taxon>
        <taxon>Pentapetalae</taxon>
        <taxon>rosids</taxon>
        <taxon>Vitales</taxon>
        <taxon>Vitaceae</taxon>
        <taxon>Viteae</taxon>
        <taxon>Vitis</taxon>
    </lineage>
</organism>
<gene>
    <name evidence="1" type="ORF">CK203_114377</name>
</gene>
<dbReference type="AlphaFoldDB" id="A0A438FEK8"/>
<accession>A0A438FEK8</accession>
<dbReference type="Proteomes" id="UP000288805">
    <property type="component" value="Unassembled WGS sequence"/>
</dbReference>
<dbReference type="EMBL" id="QGNW01000954">
    <property type="protein sequence ID" value="RVW58408.1"/>
    <property type="molecule type" value="Genomic_DNA"/>
</dbReference>
<evidence type="ECO:0000313" key="2">
    <source>
        <dbReference type="Proteomes" id="UP000288805"/>
    </source>
</evidence>
<protein>
    <submittedName>
        <fullName evidence="1">Uncharacterized protein</fullName>
    </submittedName>
</protein>
<evidence type="ECO:0000313" key="1">
    <source>
        <dbReference type="EMBL" id="RVW58408.1"/>
    </source>
</evidence>
<name>A0A438FEK8_VITVI</name>
<comment type="caution">
    <text evidence="1">The sequence shown here is derived from an EMBL/GenBank/DDBJ whole genome shotgun (WGS) entry which is preliminary data.</text>
</comment>
<proteinExistence type="predicted"/>
<sequence>MCGMRYGKHTPMPECFPNLRTQDTALADEARRSGSHGILHREMLELNRELDDVRSRVFNCQSLPSIREVFSEVRHEESRRKVMLREYLTSRPEASTLDLSSGKMIGSAKEREGLYYFDEANVRGQCPPTICNSASSPRGKWTFVMAELLAV</sequence>